<evidence type="ECO:0000256" key="3">
    <source>
        <dbReference type="HAMAP-Rule" id="MF_01151"/>
    </source>
</evidence>
<dbReference type="GO" id="GO:0006457">
    <property type="term" value="P:protein folding"/>
    <property type="evidence" value="ECO:0007669"/>
    <property type="project" value="InterPro"/>
</dbReference>
<keyword evidence="3" id="KW-0963">Cytoplasm</keyword>
<accession>A0A1I6K054</accession>
<dbReference type="CDD" id="cd00446">
    <property type="entry name" value="GrpE"/>
    <property type="match status" value="1"/>
</dbReference>
<comment type="function">
    <text evidence="3 4">Participates actively in the response to hyperosmotic and heat shock by preventing the aggregation of stress-denatured proteins, in association with DnaK and GrpE. It is the nucleotide exchange factor for DnaK and may function as a thermosensor. Unfolded proteins bind initially to DnaJ; upon interaction with the DnaJ-bound protein, DnaK hydrolyzes its bound ATP, resulting in the formation of a stable complex. GrpE releases ADP from DnaK; ATP binding to DnaK triggers the release of the substrate protein, thus completing the reaction cycle. Several rounds of ATP-dependent interactions between DnaJ, DnaK and GrpE are required for fully efficient folding.</text>
</comment>
<dbReference type="GO" id="GO:0005737">
    <property type="term" value="C:cytoplasm"/>
    <property type="evidence" value="ECO:0007669"/>
    <property type="project" value="UniProtKB-SubCell"/>
</dbReference>
<dbReference type="AlphaFoldDB" id="A0A1I6K054"/>
<feature type="region of interest" description="Disordered" evidence="6">
    <location>
        <begin position="1"/>
        <end position="67"/>
    </location>
</feature>
<dbReference type="InterPro" id="IPR000740">
    <property type="entry name" value="GrpE"/>
</dbReference>
<dbReference type="Gene3D" id="3.90.20.20">
    <property type="match status" value="1"/>
</dbReference>
<evidence type="ECO:0000313" key="7">
    <source>
        <dbReference type="EMBL" id="SFR84567.1"/>
    </source>
</evidence>
<dbReference type="EMBL" id="FOZC01000013">
    <property type="protein sequence ID" value="SFR84567.1"/>
    <property type="molecule type" value="Genomic_DNA"/>
</dbReference>
<dbReference type="PANTHER" id="PTHR21237:SF23">
    <property type="entry name" value="GRPE PROTEIN HOMOLOG, MITOCHONDRIAL"/>
    <property type="match status" value="1"/>
</dbReference>
<comment type="subcellular location">
    <subcellularLocation>
        <location evidence="3">Cytoplasm</location>
    </subcellularLocation>
</comment>
<dbReference type="PROSITE" id="PS01071">
    <property type="entry name" value="GRPE"/>
    <property type="match status" value="1"/>
</dbReference>
<keyword evidence="3 4" id="KW-0346">Stress response</keyword>
<dbReference type="InterPro" id="IPR013805">
    <property type="entry name" value="GrpE_CC"/>
</dbReference>
<evidence type="ECO:0000256" key="6">
    <source>
        <dbReference type="SAM" id="MobiDB-lite"/>
    </source>
</evidence>
<feature type="compositionally biased region" description="Acidic residues" evidence="6">
    <location>
        <begin position="47"/>
        <end position="56"/>
    </location>
</feature>
<organism evidence="7 8">
    <name type="scientific">[Clostridium] aminophilum</name>
    <dbReference type="NCBI Taxonomy" id="1526"/>
    <lineage>
        <taxon>Bacteria</taxon>
        <taxon>Bacillati</taxon>
        <taxon>Bacillota</taxon>
        <taxon>Clostridia</taxon>
        <taxon>Lachnospirales</taxon>
        <taxon>Lachnospiraceae</taxon>
    </lineage>
</organism>
<gene>
    <name evidence="3" type="primary">grpE</name>
    <name evidence="7" type="ORF">SAMN02910262_02151</name>
</gene>
<evidence type="ECO:0000313" key="8">
    <source>
        <dbReference type="Proteomes" id="UP000214760"/>
    </source>
</evidence>
<name>A0A1I6K054_9FIRM</name>
<dbReference type="GO" id="GO:0051087">
    <property type="term" value="F:protein-folding chaperone binding"/>
    <property type="evidence" value="ECO:0007669"/>
    <property type="project" value="InterPro"/>
</dbReference>
<dbReference type="PRINTS" id="PR00773">
    <property type="entry name" value="GRPEPROTEIN"/>
</dbReference>
<comment type="subunit">
    <text evidence="3">Homodimer.</text>
</comment>
<evidence type="ECO:0000256" key="1">
    <source>
        <dbReference type="ARBA" id="ARBA00009054"/>
    </source>
</evidence>
<dbReference type="HAMAP" id="MF_01151">
    <property type="entry name" value="GrpE"/>
    <property type="match status" value="1"/>
</dbReference>
<protein>
    <recommendedName>
        <fullName evidence="3 4">Protein GrpE</fullName>
    </recommendedName>
    <alternativeName>
        <fullName evidence="3">HSP-70 cofactor</fullName>
    </alternativeName>
</protein>
<proteinExistence type="inferred from homology"/>
<dbReference type="GO" id="GO:0000774">
    <property type="term" value="F:adenyl-nucleotide exchange factor activity"/>
    <property type="evidence" value="ECO:0007669"/>
    <property type="project" value="InterPro"/>
</dbReference>
<dbReference type="Gene3D" id="2.30.22.10">
    <property type="entry name" value="Head domain of nucleotide exchange factor GrpE"/>
    <property type="match status" value="1"/>
</dbReference>
<dbReference type="Proteomes" id="UP000214760">
    <property type="component" value="Unassembled WGS sequence"/>
</dbReference>
<dbReference type="RefSeq" id="WP_031473923.1">
    <property type="nucleotide sequence ID" value="NZ_FOZC01000013.1"/>
</dbReference>
<dbReference type="Pfam" id="PF01025">
    <property type="entry name" value="GrpE"/>
    <property type="match status" value="1"/>
</dbReference>
<dbReference type="NCBIfam" id="NF010738">
    <property type="entry name" value="PRK14140.1"/>
    <property type="match status" value="1"/>
</dbReference>
<reference evidence="7 8" key="1">
    <citation type="submission" date="2016-10" db="EMBL/GenBank/DDBJ databases">
        <authorList>
            <person name="de Groot N.N."/>
        </authorList>
    </citation>
    <scope>NUCLEOTIDE SEQUENCE [LARGE SCALE GENOMIC DNA]</scope>
    <source>
        <strain evidence="7 8">F</strain>
    </source>
</reference>
<evidence type="ECO:0000256" key="5">
    <source>
        <dbReference type="RuleBase" id="RU004478"/>
    </source>
</evidence>
<dbReference type="GO" id="GO:0042803">
    <property type="term" value="F:protein homodimerization activity"/>
    <property type="evidence" value="ECO:0007669"/>
    <property type="project" value="InterPro"/>
</dbReference>
<dbReference type="InterPro" id="IPR009012">
    <property type="entry name" value="GrpE_head"/>
</dbReference>
<comment type="similarity">
    <text evidence="1 3 5">Belongs to the GrpE family.</text>
</comment>
<dbReference type="PANTHER" id="PTHR21237">
    <property type="entry name" value="GRPE PROTEIN"/>
    <property type="match status" value="1"/>
</dbReference>
<dbReference type="SUPFAM" id="SSF58014">
    <property type="entry name" value="Coiled-coil domain of nucleotide exchange factor GrpE"/>
    <property type="match status" value="1"/>
</dbReference>
<sequence length="221" mass="25207">MKENLNAEECAENAEDAKTTGNVDAEAREADEKQEEPEKEMTSGEEATCDAEEASEEASTGDKDKKGFKFFKKDKKDERDEKIAELTDRLQRNMAEFDNFRKRTEKEKAQMFDMGAKNVIEKILPVVDNFERALGSLSEEEREASFAKGVDGIYRQIEKLFEDLDVKPIEALGQKFDPNLHNAVMTDEDSDAEEDTITMDLQKGYTFRGQVVRHSMVKVKK</sequence>
<dbReference type="SUPFAM" id="SSF51064">
    <property type="entry name" value="Head domain of nucleotide exchange factor GrpE"/>
    <property type="match status" value="1"/>
</dbReference>
<evidence type="ECO:0000256" key="2">
    <source>
        <dbReference type="ARBA" id="ARBA00023186"/>
    </source>
</evidence>
<evidence type="ECO:0000256" key="4">
    <source>
        <dbReference type="RuleBase" id="RU000639"/>
    </source>
</evidence>
<dbReference type="GO" id="GO:0051082">
    <property type="term" value="F:unfolded protein binding"/>
    <property type="evidence" value="ECO:0007669"/>
    <property type="project" value="TreeGrafter"/>
</dbReference>
<keyword evidence="2 3" id="KW-0143">Chaperone</keyword>